<dbReference type="Proteomes" id="UP001357485">
    <property type="component" value="Unassembled WGS sequence"/>
</dbReference>
<evidence type="ECO:0000313" key="5">
    <source>
        <dbReference type="Proteomes" id="UP001357485"/>
    </source>
</evidence>
<gene>
    <name evidence="4" type="ORF">LTR16_000717</name>
</gene>
<evidence type="ECO:0000256" key="1">
    <source>
        <dbReference type="ARBA" id="ARBA00022676"/>
    </source>
</evidence>
<dbReference type="Pfam" id="PF03407">
    <property type="entry name" value="Nucleotid_trans"/>
    <property type="match status" value="1"/>
</dbReference>
<dbReference type="PANTHER" id="PTHR31306">
    <property type="entry name" value="ALPHA-1,6-MANNOSYLTRANSFERASE MNN11-RELATED"/>
    <property type="match status" value="1"/>
</dbReference>
<accession>A0ABR0LS31</accession>
<name>A0ABR0LS31_9PEZI</name>
<organism evidence="4 5">
    <name type="scientific">Cryomyces antarcticus</name>
    <dbReference type="NCBI Taxonomy" id="329879"/>
    <lineage>
        <taxon>Eukaryota</taxon>
        <taxon>Fungi</taxon>
        <taxon>Dikarya</taxon>
        <taxon>Ascomycota</taxon>
        <taxon>Pezizomycotina</taxon>
        <taxon>Dothideomycetes</taxon>
        <taxon>Dothideomycetes incertae sedis</taxon>
        <taxon>Cryomyces</taxon>
    </lineage>
</organism>
<dbReference type="PANTHER" id="PTHR31306:SF3">
    <property type="entry name" value="NUCLEOTIDE-DIPHOSPHO-SUGAR TRANSFERASE DOMAIN-CONTAINING PROTEIN"/>
    <property type="match status" value="1"/>
</dbReference>
<evidence type="ECO:0000313" key="4">
    <source>
        <dbReference type="EMBL" id="KAK5202008.1"/>
    </source>
</evidence>
<keyword evidence="2" id="KW-0808">Transferase</keyword>
<dbReference type="InterPro" id="IPR008630">
    <property type="entry name" value="Glyco_trans_34"/>
</dbReference>
<keyword evidence="5" id="KW-1185">Reference proteome</keyword>
<dbReference type="EMBL" id="JAVRRA010016435">
    <property type="protein sequence ID" value="KAK5202008.1"/>
    <property type="molecule type" value="Genomic_DNA"/>
</dbReference>
<dbReference type="InterPro" id="IPR005069">
    <property type="entry name" value="Nucl-diP-sugar_transferase"/>
</dbReference>
<protein>
    <recommendedName>
        <fullName evidence="3">Nucleotide-diphospho-sugar transferase domain-containing protein</fullName>
    </recommendedName>
</protein>
<proteinExistence type="predicted"/>
<reference evidence="4 5" key="1">
    <citation type="submission" date="2023-08" db="EMBL/GenBank/DDBJ databases">
        <title>Black Yeasts Isolated from many extreme environments.</title>
        <authorList>
            <person name="Coleine C."/>
            <person name="Stajich J.E."/>
            <person name="Selbmann L."/>
        </authorList>
    </citation>
    <scope>NUCLEOTIDE SEQUENCE [LARGE SCALE GENOMIC DNA]</scope>
    <source>
        <strain evidence="4 5">CCFEE 536</strain>
    </source>
</reference>
<sequence>MIALPNGPLQRVLLFAAISSVALFAFVAVHSAGPSRFLYNEYDDDMNCTRSRLTNTRLSRLRLRVQPLSLTDSIRELYAPLRLPIDATSYTVLDGTEYTLPGEPIWHKPFGKEICIVDVDTRIPTGINQVFNKSRLDWEKLGDEKFMDAGLGRVSAGVLNHYLYAQIHGYDYKFVQAAPKPDRGNTWVKVDAIAELLNSYRFVIFLDADAVWEHMEVPAEWLFNRWNITERTSIAMPMDVKREDCVTCDSRKRLMQNTGLIVAQQSERTQEMFAAWASCPGDERYPGCSTWRHKWAHEQRAFAEYVRYEFDRPDDVKVSVLRPRFMQASSACSCVKTLTVGQEISCYDANGYPERGRYVLSQCDGTFVRHYWVRKHFAKGAIGNAVLQSIMGRLQTQLLEQQEGILVNKTLGPA</sequence>
<feature type="domain" description="Nucleotide-diphospho-sugar transferase" evidence="3">
    <location>
        <begin position="186"/>
        <end position="323"/>
    </location>
</feature>
<evidence type="ECO:0000256" key="2">
    <source>
        <dbReference type="ARBA" id="ARBA00022679"/>
    </source>
</evidence>
<evidence type="ECO:0000259" key="3">
    <source>
        <dbReference type="Pfam" id="PF03407"/>
    </source>
</evidence>
<comment type="caution">
    <text evidence="4">The sequence shown here is derived from an EMBL/GenBank/DDBJ whole genome shotgun (WGS) entry which is preliminary data.</text>
</comment>
<keyword evidence="1" id="KW-0328">Glycosyltransferase</keyword>